<dbReference type="InterPro" id="IPR014105">
    <property type="entry name" value="Carotenoid/retinoid_OxRdtase"/>
</dbReference>
<dbReference type="GO" id="GO:0016491">
    <property type="term" value="F:oxidoreductase activity"/>
    <property type="evidence" value="ECO:0007669"/>
    <property type="project" value="UniProtKB-KW"/>
</dbReference>
<keyword evidence="2 4" id="KW-0125">Carotenoid biosynthesis</keyword>
<protein>
    <submittedName>
        <fullName evidence="7">Phytoene desaturase</fullName>
    </submittedName>
</protein>
<name>Q93QX5_CORGT</name>
<dbReference type="PANTHER" id="PTHR43734">
    <property type="entry name" value="PHYTOENE DESATURASE"/>
    <property type="match status" value="1"/>
</dbReference>
<evidence type="ECO:0000256" key="1">
    <source>
        <dbReference type="ARBA" id="ARBA00004829"/>
    </source>
</evidence>
<sequence>MMKVSTKTPRSSGTAVVIGAGVAGLATSALLARDGWQVTVLEKNTDVGGRAGSLEISDFPGFRWDTGPSWYLMPEAFDHFFALFGARTSDYLDLVELTPGYRVFSGTHDAVDVPTGREKAIALFESIEPGAGAKLGNYLDSAEDAYDIAIDRFLYNNFSTLGPLLHRDVLTRAGRLFSLLTRSLQKYVNSQFSSPVLRQILTYPAVFLSSRPTTTPSMYHLMSHTDLVQGVKYPIGGFTAVVNALHQLALENGVEFQLDSEVISINTASSRGNTSATGVSFLHNRKVQNLDADLVVSAGDLHHTENNLLPRELRTYPERYWSNRNPGIGAVLILLGVKGELPQLDHHNLFFSEDWTDDFAVVFDGPQLTRPHNASNSIYVSKPSTSEDGVAPAGYENLFVLIPAKASSSIGHGDAYMQSASASVETIASHAINQIATQAGIPDLTDRIVVKRTIGPADFEHRYHSWVGSALGPAHTLRQSAFLRGRNSSRKVDNLFYSGATTVPGVGIPMCLISAENIIKRLHADTSAGPLPEPLPPKTTPSQKTSYDH</sequence>
<reference evidence="7" key="1">
    <citation type="journal article" date="2001" name="Eur. J. Biochem.">
        <title>Expression and functional analysis of a gene cluster involved in the synthesis of decaprenoxanthin reveals the mechanisms for C50 carotenoid formation.</title>
        <authorList>
            <person name="Krubasik P."/>
            <person name="Kobayashi M."/>
            <person name="Sandmann G."/>
        </authorList>
    </citation>
    <scope>NUCLEOTIDE SEQUENCE</scope>
    <source>
        <strain evidence="7">MJ233</strain>
    </source>
</reference>
<accession>Q93QX5</accession>
<evidence type="ECO:0000256" key="3">
    <source>
        <dbReference type="ARBA" id="ARBA00023002"/>
    </source>
</evidence>
<dbReference type="Pfam" id="PF01593">
    <property type="entry name" value="Amino_oxidase"/>
    <property type="match status" value="1"/>
</dbReference>
<proteinExistence type="inferred from homology"/>
<comment type="pathway">
    <text evidence="1 4">Carotenoid biosynthesis.</text>
</comment>
<comment type="similarity">
    <text evidence="4">Belongs to the carotenoid/retinoid oxidoreductase family.</text>
</comment>
<dbReference type="EMBL" id="AF159510">
    <property type="protein sequence ID" value="AAK64299.1"/>
    <property type="molecule type" value="Genomic_DNA"/>
</dbReference>
<evidence type="ECO:0000256" key="2">
    <source>
        <dbReference type="ARBA" id="ARBA00022746"/>
    </source>
</evidence>
<dbReference type="InterPro" id="IPR002937">
    <property type="entry name" value="Amino_oxidase"/>
</dbReference>
<evidence type="ECO:0000259" key="6">
    <source>
        <dbReference type="Pfam" id="PF01593"/>
    </source>
</evidence>
<dbReference type="GO" id="GO:0016117">
    <property type="term" value="P:carotenoid biosynthetic process"/>
    <property type="evidence" value="ECO:0007669"/>
    <property type="project" value="UniProtKB-KW"/>
</dbReference>
<keyword evidence="3 4" id="KW-0560">Oxidoreductase</keyword>
<feature type="region of interest" description="Disordered" evidence="5">
    <location>
        <begin position="526"/>
        <end position="549"/>
    </location>
</feature>
<dbReference type="SMR" id="Q93QX5"/>
<evidence type="ECO:0000313" key="7">
    <source>
        <dbReference type="EMBL" id="AAK64299.1"/>
    </source>
</evidence>
<evidence type="ECO:0000256" key="5">
    <source>
        <dbReference type="SAM" id="MobiDB-lite"/>
    </source>
</evidence>
<evidence type="ECO:0000256" key="4">
    <source>
        <dbReference type="RuleBase" id="RU362075"/>
    </source>
</evidence>
<dbReference type="InterPro" id="IPR036188">
    <property type="entry name" value="FAD/NAD-bd_sf"/>
</dbReference>
<feature type="domain" description="Amine oxidase" evidence="6">
    <location>
        <begin position="22"/>
        <end position="516"/>
    </location>
</feature>
<organism evidence="7">
    <name type="scientific">Corynebacterium glutamicum</name>
    <name type="common">Brevibacterium saccharolyticum</name>
    <dbReference type="NCBI Taxonomy" id="1718"/>
    <lineage>
        <taxon>Bacteria</taxon>
        <taxon>Bacillati</taxon>
        <taxon>Actinomycetota</taxon>
        <taxon>Actinomycetes</taxon>
        <taxon>Mycobacteriales</taxon>
        <taxon>Corynebacteriaceae</taxon>
        <taxon>Corynebacterium</taxon>
    </lineage>
</organism>
<dbReference type="NCBIfam" id="TIGR02734">
    <property type="entry name" value="crtI_fam"/>
    <property type="match status" value="1"/>
</dbReference>
<dbReference type="AlphaFoldDB" id="Q93QX5"/>
<dbReference type="Gene3D" id="3.50.50.60">
    <property type="entry name" value="FAD/NAD(P)-binding domain"/>
    <property type="match status" value="2"/>
</dbReference>
<gene>
    <name evidence="7" type="primary">crtI</name>
</gene>
<dbReference type="SUPFAM" id="SSF51905">
    <property type="entry name" value="FAD/NAD(P)-binding domain"/>
    <property type="match status" value="1"/>
</dbReference>
<dbReference type="PANTHER" id="PTHR43734:SF1">
    <property type="entry name" value="PHYTOENE DESATURASE"/>
    <property type="match status" value="1"/>
</dbReference>